<organism evidence="1 2">
    <name type="scientific">Ancylostoma ceylanicum</name>
    <dbReference type="NCBI Taxonomy" id="53326"/>
    <lineage>
        <taxon>Eukaryota</taxon>
        <taxon>Metazoa</taxon>
        <taxon>Ecdysozoa</taxon>
        <taxon>Nematoda</taxon>
        <taxon>Chromadorea</taxon>
        <taxon>Rhabditida</taxon>
        <taxon>Rhabditina</taxon>
        <taxon>Rhabditomorpha</taxon>
        <taxon>Strongyloidea</taxon>
        <taxon>Ancylostomatidae</taxon>
        <taxon>Ancylostomatinae</taxon>
        <taxon>Ancylostoma</taxon>
    </lineage>
</organism>
<evidence type="ECO:0000313" key="2">
    <source>
        <dbReference type="Proteomes" id="UP000024635"/>
    </source>
</evidence>
<accession>A0A016V8B4</accession>
<keyword evidence="2" id="KW-1185">Reference proteome</keyword>
<name>A0A016V8B4_9BILA</name>
<protein>
    <recommendedName>
        <fullName evidence="3">Peptidase aspartic putative domain-containing protein</fullName>
    </recommendedName>
</protein>
<dbReference type="OrthoDB" id="5863279at2759"/>
<dbReference type="EMBL" id="JARK01001351">
    <property type="protein sequence ID" value="EYC23257.1"/>
    <property type="molecule type" value="Genomic_DNA"/>
</dbReference>
<dbReference type="AlphaFoldDB" id="A0A016V8B4"/>
<sequence>MGEIQEDFDFNQVQVTLKDLHSPMKLKKLSVHTKRKLTTPLTTAELSEADLNFISSSNITVPQHSLARPAVSPDLLIGQDLLSTVVDYSSPVLTLPSGLILTPTVFGYTISGTIPITTKPITAEIHLSELVLVTPIGDCRKTSQMREDTVTTELLLNGNEDNFNVAL</sequence>
<dbReference type="Proteomes" id="UP000024635">
    <property type="component" value="Unassembled WGS sequence"/>
</dbReference>
<comment type="caution">
    <text evidence="1">The sequence shown here is derived from an EMBL/GenBank/DDBJ whole genome shotgun (WGS) entry which is preliminary data.</text>
</comment>
<reference evidence="2" key="1">
    <citation type="journal article" date="2015" name="Nat. Genet.">
        <title>The genome and transcriptome of the zoonotic hookworm Ancylostoma ceylanicum identify infection-specific gene families.</title>
        <authorList>
            <person name="Schwarz E.M."/>
            <person name="Hu Y."/>
            <person name="Antoshechkin I."/>
            <person name="Miller M.M."/>
            <person name="Sternberg P.W."/>
            <person name="Aroian R.V."/>
        </authorList>
    </citation>
    <scope>NUCLEOTIDE SEQUENCE</scope>
    <source>
        <strain evidence="2">HY135</strain>
    </source>
</reference>
<gene>
    <name evidence="1" type="primary">Acey_s0015.g2555</name>
    <name evidence="1" type="ORF">Y032_0015g2555</name>
</gene>
<evidence type="ECO:0008006" key="3">
    <source>
        <dbReference type="Google" id="ProtNLM"/>
    </source>
</evidence>
<evidence type="ECO:0000313" key="1">
    <source>
        <dbReference type="EMBL" id="EYC23257.1"/>
    </source>
</evidence>
<proteinExistence type="predicted"/>